<dbReference type="PANTHER" id="PTHR30031">
    <property type="entry name" value="PHOSPHOENOLPYRUVATE CARBOXYKINASE ATP"/>
    <property type="match status" value="1"/>
</dbReference>
<dbReference type="CDD" id="cd00484">
    <property type="entry name" value="PEPCK_ATP"/>
    <property type="match status" value="1"/>
</dbReference>
<comment type="similarity">
    <text evidence="2 10">Belongs to the phosphoenolpyruvate carboxykinase (ATP) family.</text>
</comment>
<comment type="function">
    <text evidence="10">Involved in the gluconeogenesis. Catalyzes the conversion of oxaloacetate (OAA) to phosphoenolpyruvate (PEP) through direct phosphoryl transfer between the nucleoside triphosphate and OAA.</text>
</comment>
<name>A0AA49GSK0_9BACT</name>
<dbReference type="PANTHER" id="PTHR30031:SF0">
    <property type="entry name" value="PHOSPHOENOLPYRUVATE CARBOXYKINASE (ATP)"/>
    <property type="match status" value="1"/>
</dbReference>
<keyword evidence="8 10" id="KW-0456">Lyase</keyword>
<evidence type="ECO:0000256" key="3">
    <source>
        <dbReference type="ARBA" id="ARBA00012363"/>
    </source>
</evidence>
<proteinExistence type="inferred from homology"/>
<feature type="binding site" evidence="10">
    <location>
        <position position="61"/>
    </location>
    <ligand>
        <name>substrate</name>
    </ligand>
</feature>
<feature type="binding site" evidence="10">
    <location>
        <position position="202"/>
    </location>
    <ligand>
        <name>ATP</name>
        <dbReference type="ChEBI" id="CHEBI:30616"/>
    </ligand>
</feature>
<evidence type="ECO:0000256" key="5">
    <source>
        <dbReference type="ARBA" id="ARBA00022741"/>
    </source>
</evidence>
<feature type="binding site" evidence="10">
    <location>
        <position position="324"/>
    </location>
    <ligand>
        <name>ATP</name>
        <dbReference type="ChEBI" id="CHEBI:30616"/>
    </ligand>
</feature>
<dbReference type="InterPro" id="IPR001272">
    <property type="entry name" value="PEP_carboxykinase_ATP"/>
</dbReference>
<dbReference type="PIRSF" id="PIRSF006294">
    <property type="entry name" value="PEP_crbxkin"/>
    <property type="match status" value="1"/>
</dbReference>
<dbReference type="EC" id="4.1.1.49" evidence="3 10"/>
<reference evidence="11" key="1">
    <citation type="journal article" date="2023" name="Comput. Struct. Biotechnol. J.">
        <title>Discovery of a novel marine Bacteroidetes with a rich repertoire of carbohydrate-active enzymes.</title>
        <authorList>
            <person name="Chen B."/>
            <person name="Liu G."/>
            <person name="Chen Q."/>
            <person name="Wang H."/>
            <person name="Liu L."/>
            <person name="Tang K."/>
        </authorList>
    </citation>
    <scope>NUCLEOTIDE SEQUENCE</scope>
    <source>
        <strain evidence="11">TK19036</strain>
    </source>
</reference>
<feature type="binding site" evidence="10">
    <location>
        <position position="196"/>
    </location>
    <ligand>
        <name>substrate</name>
    </ligand>
</feature>
<dbReference type="InterPro" id="IPR015994">
    <property type="entry name" value="PEPCK_ATP_CS"/>
</dbReference>
<evidence type="ECO:0000256" key="2">
    <source>
        <dbReference type="ARBA" id="ARBA00006052"/>
    </source>
</evidence>
<feature type="binding site" evidence="10">
    <location>
        <begin position="443"/>
        <end position="444"/>
    </location>
    <ligand>
        <name>ATP</name>
        <dbReference type="ChEBI" id="CHEBI:30616"/>
    </ligand>
</feature>
<gene>
    <name evidence="10 11" type="primary">pckA</name>
    <name evidence="11" type="ORF">K4G66_02805</name>
</gene>
<dbReference type="InterPro" id="IPR008210">
    <property type="entry name" value="PEP_carboxykinase_N"/>
</dbReference>
<dbReference type="NCBIfam" id="TIGR00224">
    <property type="entry name" value="pckA"/>
    <property type="match status" value="1"/>
</dbReference>
<keyword evidence="7 10" id="KW-0067">ATP-binding</keyword>
<keyword evidence="5 10" id="KW-0547">Nucleotide-binding</keyword>
<organism evidence="11">
    <name type="scientific">Roseihalotalea indica</name>
    <dbReference type="NCBI Taxonomy" id="2867963"/>
    <lineage>
        <taxon>Bacteria</taxon>
        <taxon>Pseudomonadati</taxon>
        <taxon>Bacteroidota</taxon>
        <taxon>Cytophagia</taxon>
        <taxon>Cytophagales</taxon>
        <taxon>Catalimonadaceae</taxon>
        <taxon>Roseihalotalea</taxon>
    </lineage>
</organism>
<evidence type="ECO:0000256" key="10">
    <source>
        <dbReference type="HAMAP-Rule" id="MF_00453"/>
    </source>
</evidence>
<dbReference type="PROSITE" id="PS00532">
    <property type="entry name" value="PEPCK_ATP"/>
    <property type="match status" value="1"/>
</dbReference>
<evidence type="ECO:0000256" key="1">
    <source>
        <dbReference type="ARBA" id="ARBA00004742"/>
    </source>
</evidence>
<dbReference type="NCBIfam" id="NF006821">
    <property type="entry name" value="PRK09344.1-3"/>
    <property type="match status" value="1"/>
</dbReference>
<feature type="binding site" evidence="10">
    <location>
        <position position="259"/>
    </location>
    <ligand>
        <name>Mn(2+)</name>
        <dbReference type="ChEBI" id="CHEBI:29035"/>
    </ligand>
</feature>
<dbReference type="GO" id="GO:0046872">
    <property type="term" value="F:metal ion binding"/>
    <property type="evidence" value="ECO:0007669"/>
    <property type="project" value="UniProtKB-KW"/>
</dbReference>
<keyword evidence="10" id="KW-0464">Manganese</keyword>
<evidence type="ECO:0000256" key="4">
    <source>
        <dbReference type="ARBA" id="ARBA00022432"/>
    </source>
</evidence>
<dbReference type="HAMAP" id="MF_00453">
    <property type="entry name" value="PEPCK_ATP"/>
    <property type="match status" value="1"/>
</dbReference>
<dbReference type="Gene3D" id="2.170.8.10">
    <property type="entry name" value="Phosphoenolpyruvate Carboxykinase, domain 2"/>
    <property type="match status" value="1"/>
</dbReference>
<feature type="binding site" evidence="10">
    <location>
        <position position="324"/>
    </location>
    <ligand>
        <name>substrate</name>
    </ligand>
</feature>
<dbReference type="NCBIfam" id="NF006820">
    <property type="entry name" value="PRK09344.1-2"/>
    <property type="match status" value="1"/>
</dbReference>
<keyword evidence="10" id="KW-0963">Cytoplasm</keyword>
<evidence type="ECO:0000256" key="9">
    <source>
        <dbReference type="ARBA" id="ARBA00047371"/>
    </source>
</evidence>
<dbReference type="FunFam" id="2.170.8.10:FF:000001">
    <property type="entry name" value="Phosphoenolpyruvate carboxykinase (ATP)"/>
    <property type="match status" value="1"/>
</dbReference>
<dbReference type="Pfam" id="PF01293">
    <property type="entry name" value="PEPCK_ATP"/>
    <property type="match status" value="1"/>
</dbReference>
<feature type="binding site" evidence="10">
    <location>
        <position position="449"/>
    </location>
    <ligand>
        <name>ATP</name>
        <dbReference type="ChEBI" id="CHEBI:30616"/>
    </ligand>
</feature>
<dbReference type="GO" id="GO:0004612">
    <property type="term" value="F:phosphoenolpyruvate carboxykinase (ATP) activity"/>
    <property type="evidence" value="ECO:0007669"/>
    <property type="project" value="UniProtKB-UniRule"/>
</dbReference>
<keyword evidence="10" id="KW-0479">Metal-binding</keyword>
<dbReference type="GO" id="GO:0005524">
    <property type="term" value="F:ATP binding"/>
    <property type="evidence" value="ECO:0007669"/>
    <property type="project" value="UniProtKB-UniRule"/>
</dbReference>
<accession>A0AA49GSK0</accession>
<dbReference type="SUPFAM" id="SSF53795">
    <property type="entry name" value="PEP carboxykinase-like"/>
    <property type="match status" value="1"/>
</dbReference>
<evidence type="ECO:0000256" key="6">
    <source>
        <dbReference type="ARBA" id="ARBA00022793"/>
    </source>
</evidence>
<protein>
    <recommendedName>
        <fullName evidence="3 10">Phosphoenolpyruvate carboxykinase (ATP)</fullName>
        <shortName evidence="10">PCK</shortName>
        <shortName evidence="10">PEP carboxykinase</shortName>
        <shortName evidence="10">PEPCK</shortName>
        <ecNumber evidence="3 10">4.1.1.49</ecNumber>
    </recommendedName>
</protein>
<feature type="binding site" evidence="10">
    <location>
        <begin position="238"/>
        <end position="246"/>
    </location>
    <ligand>
        <name>ATP</name>
        <dbReference type="ChEBI" id="CHEBI:30616"/>
    </ligand>
</feature>
<dbReference type="EMBL" id="CP120682">
    <property type="protein sequence ID" value="WKN37636.1"/>
    <property type="molecule type" value="Genomic_DNA"/>
</dbReference>
<feature type="binding site" evidence="10">
    <location>
        <position position="222"/>
    </location>
    <ligand>
        <name>Mn(2+)</name>
        <dbReference type="ChEBI" id="CHEBI:29035"/>
    </ligand>
</feature>
<evidence type="ECO:0000256" key="7">
    <source>
        <dbReference type="ARBA" id="ARBA00022840"/>
    </source>
</evidence>
<evidence type="ECO:0000313" key="11">
    <source>
        <dbReference type="EMBL" id="WKN37636.1"/>
    </source>
</evidence>
<keyword evidence="4 10" id="KW-0312">Gluconeogenesis</keyword>
<feature type="binding site" evidence="10">
    <location>
        <position position="202"/>
    </location>
    <ligand>
        <name>Mn(2+)</name>
        <dbReference type="ChEBI" id="CHEBI:29035"/>
    </ligand>
</feature>
<dbReference type="GO" id="GO:0006094">
    <property type="term" value="P:gluconeogenesis"/>
    <property type="evidence" value="ECO:0007669"/>
    <property type="project" value="UniProtKB-UniRule"/>
</dbReference>
<keyword evidence="6 10" id="KW-0210">Decarboxylase</keyword>
<comment type="pathway">
    <text evidence="1 10">Carbohydrate biosynthesis; gluconeogenesis.</text>
</comment>
<feature type="binding site" evidence="10">
    <location>
        <position position="287"/>
    </location>
    <ligand>
        <name>ATP</name>
        <dbReference type="ChEBI" id="CHEBI:30616"/>
    </ligand>
</feature>
<dbReference type="AlphaFoldDB" id="A0AA49GSK0"/>
<dbReference type="Gene3D" id="3.90.228.20">
    <property type="match status" value="1"/>
</dbReference>
<dbReference type="SUPFAM" id="SSF68923">
    <property type="entry name" value="PEP carboxykinase N-terminal domain"/>
    <property type="match status" value="1"/>
</dbReference>
<reference evidence="11" key="2">
    <citation type="journal article" date="2024" name="Antonie Van Leeuwenhoek">
        <title>Roseihalotalea indica gen. nov., sp. nov., a halophilic Bacteroidetes from mesopelagic Southwest Indian Ocean with higher carbohydrate metabolic potential.</title>
        <authorList>
            <person name="Chen B."/>
            <person name="Zhang M."/>
            <person name="Lin D."/>
            <person name="Ye J."/>
            <person name="Tang K."/>
        </authorList>
    </citation>
    <scope>NUCLEOTIDE SEQUENCE</scope>
    <source>
        <strain evidence="11">TK19036</strain>
    </source>
</reference>
<evidence type="ECO:0000256" key="8">
    <source>
        <dbReference type="ARBA" id="ARBA00023239"/>
    </source>
</evidence>
<dbReference type="GO" id="GO:0005829">
    <property type="term" value="C:cytosol"/>
    <property type="evidence" value="ECO:0007669"/>
    <property type="project" value="TreeGrafter"/>
</dbReference>
<comment type="cofactor">
    <cofactor evidence="10">
        <name>Mn(2+)</name>
        <dbReference type="ChEBI" id="CHEBI:29035"/>
    </cofactor>
    <text evidence="10">Binds 1 Mn(2+) ion per subunit.</text>
</comment>
<dbReference type="InterPro" id="IPR013035">
    <property type="entry name" value="PEP_carboxykinase_C"/>
</dbReference>
<feature type="binding site" evidence="10">
    <location>
        <position position="222"/>
    </location>
    <ligand>
        <name>ATP</name>
        <dbReference type="ChEBI" id="CHEBI:30616"/>
    </ligand>
</feature>
<sequence>MKRTNLVSILGSLEQLGIHNPKGVFWNLYPAELVEEAVKRGEGVLTDTGALMANTGKFTGRSPQDRFIVKDEVTTDKVWWGNVNIPFDPEKFDRLYEKMIAFLDGRKIYVRDAATGADPSYRLNIRIIDTQAWHNLFCYNMFLRLNAQEVAHFTPDFTILAIPEFKADPAIDGTTHENFAIINFKRRMILVGGTGYTGETKKGIFSVLNFLLPDQNNILSMHCSANMGQEGDTAIFFGLSGTGKTTLSADPNRSLIGDDEHGWTEKGVFNFEGGCYAKVINLTEESEPEIWNAIKFGAILENTRFQPGTRTVDFTNKEVTENTRVSYPIHYIPNAVKPSVGSNPKNIFFLTADAYGVLPPIARLTKGEAMYHFISGYTAKVAGTEAGINEPKATFSACFGSPFMPLHPTKYAEILGDKMEKHQVNIWLVNTGWSGGPYGVGSRIKLKYTRAMITAALEGKLDNVAFEEHPVFGVNMPTSCPNVPRELLNPRNTWQDQDAYDVQAHTLAEQFNRNFEKFAEYANEEIKEGAPKVMSKA</sequence>
<feature type="binding site" evidence="10">
    <location>
        <position position="202"/>
    </location>
    <ligand>
        <name>substrate</name>
    </ligand>
</feature>
<dbReference type="Gene3D" id="3.40.449.10">
    <property type="entry name" value="Phosphoenolpyruvate Carboxykinase, domain 1"/>
    <property type="match status" value="1"/>
</dbReference>
<comment type="subcellular location">
    <subcellularLocation>
        <location evidence="10">Cytoplasm</location>
    </subcellularLocation>
</comment>
<comment type="catalytic activity">
    <reaction evidence="9 10">
        <text>oxaloacetate + ATP = phosphoenolpyruvate + ADP + CO2</text>
        <dbReference type="Rhea" id="RHEA:18617"/>
        <dbReference type="ChEBI" id="CHEBI:16452"/>
        <dbReference type="ChEBI" id="CHEBI:16526"/>
        <dbReference type="ChEBI" id="CHEBI:30616"/>
        <dbReference type="ChEBI" id="CHEBI:58702"/>
        <dbReference type="ChEBI" id="CHEBI:456216"/>
        <dbReference type="EC" id="4.1.1.49"/>
    </reaction>
</comment>